<reference evidence="3 4" key="1">
    <citation type="journal article" date="2018" name="Syst. Appl. Microbiol.">
        <title>Abditibacterium utsteinense sp. nov., the first cultivated member of candidate phylum FBP, isolated from ice-free Antarctic soil samples.</title>
        <authorList>
            <person name="Tahon G."/>
            <person name="Tytgat B."/>
            <person name="Lebbe L."/>
            <person name="Carlier A."/>
            <person name="Willems A."/>
        </authorList>
    </citation>
    <scope>NUCLEOTIDE SEQUENCE [LARGE SCALE GENOMIC DNA]</scope>
    <source>
        <strain evidence="3 4">LMG 29911</strain>
    </source>
</reference>
<keyword evidence="1" id="KW-0472">Membrane</keyword>
<dbReference type="InterPro" id="IPR045584">
    <property type="entry name" value="Pilin-like"/>
</dbReference>
<evidence type="ECO:0000259" key="2">
    <source>
        <dbReference type="Pfam" id="PF07596"/>
    </source>
</evidence>
<organism evidence="3 4">
    <name type="scientific">Abditibacterium utsteinense</name>
    <dbReference type="NCBI Taxonomy" id="1960156"/>
    <lineage>
        <taxon>Bacteria</taxon>
        <taxon>Pseudomonadati</taxon>
        <taxon>Abditibacteriota</taxon>
        <taxon>Abditibacteriia</taxon>
        <taxon>Abditibacteriales</taxon>
        <taxon>Abditibacteriaceae</taxon>
        <taxon>Abditibacterium</taxon>
    </lineage>
</organism>
<feature type="transmembrane region" description="Helical" evidence="1">
    <location>
        <begin position="12"/>
        <end position="34"/>
    </location>
</feature>
<keyword evidence="1" id="KW-1133">Transmembrane helix</keyword>
<dbReference type="EMBL" id="NIGF01000002">
    <property type="protein sequence ID" value="PQV65112.1"/>
    <property type="molecule type" value="Genomic_DNA"/>
</dbReference>
<keyword evidence="4" id="KW-1185">Reference proteome</keyword>
<accession>A0A2S8SWE1</accession>
<evidence type="ECO:0000313" key="3">
    <source>
        <dbReference type="EMBL" id="PQV65112.1"/>
    </source>
</evidence>
<dbReference type="InParanoid" id="A0A2S8SWE1"/>
<protein>
    <recommendedName>
        <fullName evidence="2">DUF1559 domain-containing protein</fullName>
    </recommendedName>
</protein>
<comment type="caution">
    <text evidence="3">The sequence shown here is derived from an EMBL/GenBank/DDBJ whole genome shotgun (WGS) entry which is preliminary data.</text>
</comment>
<sequence length="270" mass="30116">MKIQHLKRGFTLIELLVVIAIISILAAILFPVFARARENARRTSCLSNERQIGLAFQQYFQDYDEQFPLLGKGGASETSWFFTMQSYIKSTQIMRCPSDKSASWAPDNKWFDPNYTLLPDGNKARRSSYSLNGYLPAGNSNAGQGGNFPNLASIQKPSNLVFLAEAPEFSASGAVWTGNYFHAHVYNYPTSIGHWNTSTNRPDDIALDRHFGGFNATFLDGHAKWMKWEQIWANRDASVGGQSVSWVDSAGVTQSGITPPMKGMLDPRQF</sequence>
<evidence type="ECO:0000256" key="1">
    <source>
        <dbReference type="SAM" id="Phobius"/>
    </source>
</evidence>
<dbReference type="SUPFAM" id="SSF54523">
    <property type="entry name" value="Pili subunits"/>
    <property type="match status" value="1"/>
</dbReference>
<dbReference type="PANTHER" id="PTHR30093">
    <property type="entry name" value="GENERAL SECRETION PATHWAY PROTEIN G"/>
    <property type="match status" value="1"/>
</dbReference>
<dbReference type="OrthoDB" id="9798126at2"/>
<dbReference type="PROSITE" id="PS00409">
    <property type="entry name" value="PROKAR_NTER_METHYL"/>
    <property type="match status" value="1"/>
</dbReference>
<keyword evidence="1" id="KW-0812">Transmembrane</keyword>
<dbReference type="Pfam" id="PF07596">
    <property type="entry name" value="SBP_bac_10"/>
    <property type="match status" value="1"/>
</dbReference>
<dbReference type="AlphaFoldDB" id="A0A2S8SWE1"/>
<dbReference type="RefSeq" id="WP_105482427.1">
    <property type="nucleotide sequence ID" value="NZ_NIGF01000002.1"/>
</dbReference>
<proteinExistence type="predicted"/>
<dbReference type="NCBIfam" id="TIGR02532">
    <property type="entry name" value="IV_pilin_GFxxxE"/>
    <property type="match status" value="1"/>
</dbReference>
<dbReference type="NCBIfam" id="TIGR04294">
    <property type="entry name" value="pre_pil_HX9DG"/>
    <property type="match status" value="1"/>
</dbReference>
<dbReference type="InterPro" id="IPR012902">
    <property type="entry name" value="N_methyl_site"/>
</dbReference>
<dbReference type="Pfam" id="PF07963">
    <property type="entry name" value="N_methyl"/>
    <property type="match status" value="1"/>
</dbReference>
<gene>
    <name evidence="3" type="ORF">B1R32_102119</name>
</gene>
<name>A0A2S8SWE1_9BACT</name>
<dbReference type="InterPro" id="IPR027558">
    <property type="entry name" value="Pre_pil_HX9DG_C"/>
</dbReference>
<evidence type="ECO:0000313" key="4">
    <source>
        <dbReference type="Proteomes" id="UP000237684"/>
    </source>
</evidence>
<dbReference type="Proteomes" id="UP000237684">
    <property type="component" value="Unassembled WGS sequence"/>
</dbReference>
<dbReference type="Gene3D" id="3.30.700.10">
    <property type="entry name" value="Glycoprotein, Type 4 Pilin"/>
    <property type="match status" value="1"/>
</dbReference>
<dbReference type="InterPro" id="IPR011453">
    <property type="entry name" value="DUF1559"/>
</dbReference>
<feature type="domain" description="DUF1559" evidence="2">
    <location>
        <begin position="35"/>
        <end position="76"/>
    </location>
</feature>